<sequence length="170" mass="18818">MSLLWKAGGNIRSDLYSGFRLNPVDPSERAALALEPGTNHVLIAWRKKGGRPFAYDTAQIETLFIELPELPAPTDYWAELGWTKLGIQNGNLALFFASITATGRIEARWGRDFLTLLLHRRRADIRVDAHFTDPFIGGAHTPTVEIHWTFSVNLQASAVPASHPTASLAD</sequence>
<dbReference type="KEGG" id="bban:J4G43_015135"/>
<evidence type="ECO:0000313" key="3">
    <source>
        <dbReference type="Proteomes" id="UP000664702"/>
    </source>
</evidence>
<evidence type="ECO:0000313" key="2">
    <source>
        <dbReference type="EMBL" id="UEM15423.1"/>
    </source>
</evidence>
<reference evidence="2 3" key="2">
    <citation type="journal article" date="2022" name="Int. J. Syst. Evol. Microbiol.">
        <title>Strains of Bradyrhizobium barranii sp. nov. associated with legumes native to Canada are symbionts of soybeans and belong to different subspecies (subsp. barranii subsp. nov. and subsp. apii subsp. nov.) and symbiovars (sv. glycinearum and sv. septentrionale).</title>
        <authorList>
            <person name="Bromfield E.S.P."/>
            <person name="Cloutier S."/>
            <person name="Wasai-Hara S."/>
            <person name="Minamisawa K."/>
        </authorList>
    </citation>
    <scope>NUCLEOTIDE SEQUENCE [LARGE SCALE GENOMIC DNA]</scope>
    <source>
        <strain evidence="2 3">144S4</strain>
    </source>
</reference>
<protein>
    <submittedName>
        <fullName evidence="1">Uncharacterized protein</fullName>
    </submittedName>
</protein>
<organism evidence="1">
    <name type="scientific">Bradyrhizobium barranii subsp. barranii</name>
    <dbReference type="NCBI Taxonomy" id="2823807"/>
    <lineage>
        <taxon>Bacteria</taxon>
        <taxon>Pseudomonadati</taxon>
        <taxon>Pseudomonadota</taxon>
        <taxon>Alphaproteobacteria</taxon>
        <taxon>Hyphomicrobiales</taxon>
        <taxon>Nitrobacteraceae</taxon>
        <taxon>Bradyrhizobium</taxon>
        <taxon>Bradyrhizobium barranii</taxon>
    </lineage>
</organism>
<reference evidence="1" key="1">
    <citation type="submission" date="2021-03" db="EMBL/GenBank/DDBJ databases">
        <title>Whole Genome Sequence of Bradyrhizobium sp. Strain 144S4.</title>
        <authorList>
            <person name="Bromfield E.S.P."/>
            <person name="Cloutier S."/>
        </authorList>
    </citation>
    <scope>NUCLEOTIDE SEQUENCE [LARGE SCALE GENOMIC DNA]</scope>
    <source>
        <strain evidence="1">144S4</strain>
    </source>
</reference>
<dbReference type="Proteomes" id="UP000664702">
    <property type="component" value="Chromosome"/>
</dbReference>
<dbReference type="AlphaFoldDB" id="A0A939S3J5"/>
<accession>A0A939S3J5</accession>
<name>A0A939S3J5_9BRAD</name>
<proteinExistence type="predicted"/>
<evidence type="ECO:0000313" key="1">
    <source>
        <dbReference type="EMBL" id="MBO1862583.1"/>
    </source>
</evidence>
<dbReference type="RefSeq" id="WP_208085248.1">
    <property type="nucleotide sequence ID" value="NZ_CP086136.1"/>
</dbReference>
<dbReference type="EMBL" id="CP086136">
    <property type="protein sequence ID" value="UEM15423.1"/>
    <property type="molecule type" value="Genomic_DNA"/>
</dbReference>
<gene>
    <name evidence="2" type="ORF">J4G43_015135</name>
    <name evidence="1" type="ORF">J4G43_17245</name>
</gene>
<dbReference type="EMBL" id="JAGEMI010000001">
    <property type="protein sequence ID" value="MBO1862583.1"/>
    <property type="molecule type" value="Genomic_DNA"/>
</dbReference>